<dbReference type="InterPro" id="IPR013324">
    <property type="entry name" value="RNA_pol_sigma_r3/r4-like"/>
</dbReference>
<dbReference type="EMBL" id="UOEP01000114">
    <property type="protein sequence ID" value="VAW20200.1"/>
    <property type="molecule type" value="Genomic_DNA"/>
</dbReference>
<accession>A0A3B0TU02</accession>
<protein>
    <submittedName>
        <fullName evidence="7">RNA polymerase sigma factor RpoE</fullName>
    </submittedName>
</protein>
<dbReference type="InterPro" id="IPR013249">
    <property type="entry name" value="RNA_pol_sigma70_r4_t2"/>
</dbReference>
<evidence type="ECO:0000256" key="1">
    <source>
        <dbReference type="ARBA" id="ARBA00010641"/>
    </source>
</evidence>
<sequence>MNRITDRIKSIEICNILSILQSYRVDMKDAELVQQVLNGNSNAFRFLVSKHQRLVIHIVGRVVQQQEEIEDICQEVFMKVFQKLKKFRGDSKLSTWIATIAYNTSISHFRRNNRYDEASYDELPGLISGKTVGLSTSGEVEKEEVTKYLMQLIEQLPVHYRTVLTLFHLDEFSYAEIGQITKMPEGTIKSYLSRARKLLKEKIEKIVDLEKTNIFVDYVKG</sequence>
<dbReference type="SUPFAM" id="SSF88946">
    <property type="entry name" value="Sigma2 domain of RNA polymerase sigma factors"/>
    <property type="match status" value="1"/>
</dbReference>
<proteinExistence type="inferred from homology"/>
<dbReference type="GO" id="GO:0016987">
    <property type="term" value="F:sigma factor activity"/>
    <property type="evidence" value="ECO:0007669"/>
    <property type="project" value="UniProtKB-KW"/>
</dbReference>
<dbReference type="GO" id="GO:0006352">
    <property type="term" value="P:DNA-templated transcription initiation"/>
    <property type="evidence" value="ECO:0007669"/>
    <property type="project" value="InterPro"/>
</dbReference>
<comment type="similarity">
    <text evidence="1">Belongs to the sigma-70 factor family. ECF subfamily.</text>
</comment>
<evidence type="ECO:0000256" key="4">
    <source>
        <dbReference type="ARBA" id="ARBA00023163"/>
    </source>
</evidence>
<dbReference type="InterPro" id="IPR036388">
    <property type="entry name" value="WH-like_DNA-bd_sf"/>
</dbReference>
<dbReference type="Pfam" id="PF08281">
    <property type="entry name" value="Sigma70_r4_2"/>
    <property type="match status" value="1"/>
</dbReference>
<keyword evidence="4" id="KW-0804">Transcription</keyword>
<organism evidence="7">
    <name type="scientific">hydrothermal vent metagenome</name>
    <dbReference type="NCBI Taxonomy" id="652676"/>
    <lineage>
        <taxon>unclassified sequences</taxon>
        <taxon>metagenomes</taxon>
        <taxon>ecological metagenomes</taxon>
    </lineage>
</organism>
<evidence type="ECO:0000256" key="2">
    <source>
        <dbReference type="ARBA" id="ARBA00023015"/>
    </source>
</evidence>
<dbReference type="InterPro" id="IPR013325">
    <property type="entry name" value="RNA_pol_sigma_r2"/>
</dbReference>
<evidence type="ECO:0000259" key="5">
    <source>
        <dbReference type="Pfam" id="PF04542"/>
    </source>
</evidence>
<dbReference type="AlphaFoldDB" id="A0A3B0TU02"/>
<dbReference type="Pfam" id="PF04542">
    <property type="entry name" value="Sigma70_r2"/>
    <property type="match status" value="1"/>
</dbReference>
<dbReference type="CDD" id="cd06171">
    <property type="entry name" value="Sigma70_r4"/>
    <property type="match status" value="1"/>
</dbReference>
<feature type="domain" description="RNA polymerase sigma-70 region 2" evidence="5">
    <location>
        <begin position="47"/>
        <end position="114"/>
    </location>
</feature>
<gene>
    <name evidence="7" type="ORF">MNBD_BACTEROID01-331</name>
</gene>
<dbReference type="PANTHER" id="PTHR43133">
    <property type="entry name" value="RNA POLYMERASE ECF-TYPE SIGMA FACTO"/>
    <property type="match status" value="1"/>
</dbReference>
<dbReference type="PANTHER" id="PTHR43133:SF51">
    <property type="entry name" value="RNA POLYMERASE SIGMA FACTOR"/>
    <property type="match status" value="1"/>
</dbReference>
<dbReference type="InterPro" id="IPR014284">
    <property type="entry name" value="RNA_pol_sigma-70_dom"/>
</dbReference>
<reference evidence="7" key="1">
    <citation type="submission" date="2018-06" db="EMBL/GenBank/DDBJ databases">
        <authorList>
            <person name="Zhirakovskaya E."/>
        </authorList>
    </citation>
    <scope>NUCLEOTIDE SEQUENCE</scope>
</reference>
<keyword evidence="3" id="KW-0731">Sigma factor</keyword>
<feature type="domain" description="RNA polymerase sigma factor 70 region 4 type 2" evidence="6">
    <location>
        <begin position="148"/>
        <end position="199"/>
    </location>
</feature>
<dbReference type="GO" id="GO:0003677">
    <property type="term" value="F:DNA binding"/>
    <property type="evidence" value="ECO:0007669"/>
    <property type="project" value="InterPro"/>
</dbReference>
<dbReference type="Gene3D" id="1.10.1740.10">
    <property type="match status" value="1"/>
</dbReference>
<dbReference type="NCBIfam" id="TIGR02937">
    <property type="entry name" value="sigma70-ECF"/>
    <property type="match status" value="1"/>
</dbReference>
<evidence type="ECO:0000259" key="6">
    <source>
        <dbReference type="Pfam" id="PF08281"/>
    </source>
</evidence>
<evidence type="ECO:0000256" key="3">
    <source>
        <dbReference type="ARBA" id="ARBA00023082"/>
    </source>
</evidence>
<dbReference type="InterPro" id="IPR039425">
    <property type="entry name" value="RNA_pol_sigma-70-like"/>
</dbReference>
<dbReference type="InterPro" id="IPR007627">
    <property type="entry name" value="RNA_pol_sigma70_r2"/>
</dbReference>
<dbReference type="Gene3D" id="1.10.10.10">
    <property type="entry name" value="Winged helix-like DNA-binding domain superfamily/Winged helix DNA-binding domain"/>
    <property type="match status" value="1"/>
</dbReference>
<dbReference type="SUPFAM" id="SSF88659">
    <property type="entry name" value="Sigma3 and sigma4 domains of RNA polymerase sigma factors"/>
    <property type="match status" value="1"/>
</dbReference>
<evidence type="ECO:0000313" key="7">
    <source>
        <dbReference type="EMBL" id="VAW20200.1"/>
    </source>
</evidence>
<keyword evidence="2" id="KW-0805">Transcription regulation</keyword>
<name>A0A3B0TU02_9ZZZZ</name>